<dbReference type="Proteomes" id="UP000245444">
    <property type="component" value="Chromosome"/>
</dbReference>
<protein>
    <recommendedName>
        <fullName evidence="1">PhnB-like domain-containing protein</fullName>
    </recommendedName>
</protein>
<dbReference type="KEGG" id="mtea:DK419_14550"/>
<dbReference type="Gene3D" id="3.10.180.10">
    <property type="entry name" value="2,3-Dihydroxybiphenyl 1,2-Dioxygenase, domain 1"/>
    <property type="match status" value="1"/>
</dbReference>
<keyword evidence="3" id="KW-1185">Reference proteome</keyword>
<dbReference type="InterPro" id="IPR028973">
    <property type="entry name" value="PhnB-like"/>
</dbReference>
<evidence type="ECO:0000313" key="3">
    <source>
        <dbReference type="Proteomes" id="UP000245444"/>
    </source>
</evidence>
<dbReference type="SUPFAM" id="SSF54593">
    <property type="entry name" value="Glyoxalase/Bleomycin resistance protein/Dihydroxybiphenyl dioxygenase"/>
    <property type="match status" value="1"/>
</dbReference>
<dbReference type="Pfam" id="PF06983">
    <property type="entry name" value="3-dmu-9_3-mt"/>
    <property type="match status" value="1"/>
</dbReference>
<dbReference type="AlphaFoldDB" id="A0A2U8WM97"/>
<dbReference type="InterPro" id="IPR029068">
    <property type="entry name" value="Glyas_Bleomycin-R_OHBP_Dase"/>
</dbReference>
<evidence type="ECO:0000313" key="2">
    <source>
        <dbReference type="EMBL" id="AWN47384.1"/>
    </source>
</evidence>
<dbReference type="PANTHER" id="PTHR33990:SF2">
    <property type="entry name" value="PHNB-LIKE DOMAIN-CONTAINING PROTEIN"/>
    <property type="match status" value="1"/>
</dbReference>
<evidence type="ECO:0000259" key="1">
    <source>
        <dbReference type="Pfam" id="PF06983"/>
    </source>
</evidence>
<dbReference type="PANTHER" id="PTHR33990">
    <property type="entry name" value="PROTEIN YJDN-RELATED"/>
    <property type="match status" value="1"/>
</dbReference>
<organism evidence="2 3">
    <name type="scientific">Methylobacterium terrae</name>
    <dbReference type="NCBI Taxonomy" id="2202827"/>
    <lineage>
        <taxon>Bacteria</taxon>
        <taxon>Pseudomonadati</taxon>
        <taxon>Pseudomonadota</taxon>
        <taxon>Alphaproteobacteria</taxon>
        <taxon>Hyphomicrobiales</taxon>
        <taxon>Methylobacteriaceae</taxon>
        <taxon>Methylobacterium</taxon>
    </lineage>
</organism>
<name>A0A2U8WM97_9HYPH</name>
<dbReference type="InterPro" id="IPR009725">
    <property type="entry name" value="3_dmu_93_MTrfase"/>
</dbReference>
<dbReference type="RefSeq" id="WP_109959711.1">
    <property type="nucleotide sequence ID" value="NZ_CP029553.1"/>
</dbReference>
<sequence>MTSEKLTTCLWFDHGEARRAAEFYAGTFPDSHVGAPMEAPSDFPGGSAGAELTVKFTVLGRPFVGLNGGPAFRANQAVSFMVLTEDQAETDRYWNAIVDGGGAESQCGWCTDRWGFSWQITPRALLRANGHPDKAAARRAFEAMMTMRKIDIARIEAAVRGDSVHA</sequence>
<dbReference type="CDD" id="cd06588">
    <property type="entry name" value="PhnB_like"/>
    <property type="match status" value="1"/>
</dbReference>
<gene>
    <name evidence="2" type="ORF">DK419_14550</name>
</gene>
<dbReference type="OrthoDB" id="9806473at2"/>
<dbReference type="PIRSF" id="PIRSF021700">
    <property type="entry name" value="3_dmu_93_MTrfase"/>
    <property type="match status" value="1"/>
</dbReference>
<dbReference type="EMBL" id="CP029553">
    <property type="protein sequence ID" value="AWN47384.1"/>
    <property type="molecule type" value="Genomic_DNA"/>
</dbReference>
<feature type="domain" description="PhnB-like" evidence="1">
    <location>
        <begin position="4"/>
        <end position="121"/>
    </location>
</feature>
<proteinExistence type="predicted"/>
<accession>A0A2U8WM97</accession>
<reference evidence="2 3" key="1">
    <citation type="submission" date="2018-05" db="EMBL/GenBank/DDBJ databases">
        <title>Complete Genome Sequence of Methylobacterium sp. 17Sr1-28.</title>
        <authorList>
            <person name="Srinivasan S."/>
        </authorList>
    </citation>
    <scope>NUCLEOTIDE SEQUENCE [LARGE SCALE GENOMIC DNA]</scope>
    <source>
        <strain evidence="2 3">17Sr1-28</strain>
    </source>
</reference>